<name>A0ABT1X9T5_9PROT</name>
<dbReference type="Pfam" id="PF03401">
    <property type="entry name" value="TctC"/>
    <property type="match status" value="1"/>
</dbReference>
<comment type="similarity">
    <text evidence="1">Belongs to the UPF0065 (bug) family.</text>
</comment>
<dbReference type="EMBL" id="JANJOU010000026">
    <property type="protein sequence ID" value="MCR0984860.1"/>
    <property type="molecule type" value="Genomic_DNA"/>
</dbReference>
<keyword evidence="4" id="KW-1185">Reference proteome</keyword>
<evidence type="ECO:0000256" key="2">
    <source>
        <dbReference type="SAM" id="SignalP"/>
    </source>
</evidence>
<feature type="chain" id="PRO_5045214153" evidence="2">
    <location>
        <begin position="31"/>
        <end position="329"/>
    </location>
</feature>
<keyword evidence="2" id="KW-0732">Signal</keyword>
<proteinExistence type="inferred from homology"/>
<comment type="caution">
    <text evidence="3">The sequence shown here is derived from an EMBL/GenBank/DDBJ whole genome shotgun (WGS) entry which is preliminary data.</text>
</comment>
<organism evidence="3 4">
    <name type="scientific">Roseomonas populi</name>
    <dbReference type="NCBI Taxonomy" id="3121582"/>
    <lineage>
        <taxon>Bacteria</taxon>
        <taxon>Pseudomonadati</taxon>
        <taxon>Pseudomonadota</taxon>
        <taxon>Alphaproteobacteria</taxon>
        <taxon>Acetobacterales</taxon>
        <taxon>Roseomonadaceae</taxon>
        <taxon>Roseomonas</taxon>
    </lineage>
</organism>
<dbReference type="Gene3D" id="3.40.190.150">
    <property type="entry name" value="Bordetella uptake gene, domain 1"/>
    <property type="match status" value="1"/>
</dbReference>
<dbReference type="PANTHER" id="PTHR42928:SF5">
    <property type="entry name" value="BLR1237 PROTEIN"/>
    <property type="match status" value="1"/>
</dbReference>
<dbReference type="InterPro" id="IPR005064">
    <property type="entry name" value="BUG"/>
</dbReference>
<accession>A0ABT1X9T5</accession>
<dbReference type="PANTHER" id="PTHR42928">
    <property type="entry name" value="TRICARBOXYLATE-BINDING PROTEIN"/>
    <property type="match status" value="1"/>
</dbReference>
<feature type="signal peptide" evidence="2">
    <location>
        <begin position="1"/>
        <end position="30"/>
    </location>
</feature>
<dbReference type="CDD" id="cd07012">
    <property type="entry name" value="PBP2_Bug_TTT"/>
    <property type="match status" value="1"/>
</dbReference>
<evidence type="ECO:0000313" key="3">
    <source>
        <dbReference type="EMBL" id="MCR0984860.1"/>
    </source>
</evidence>
<dbReference type="SUPFAM" id="SSF53850">
    <property type="entry name" value="Periplasmic binding protein-like II"/>
    <property type="match status" value="1"/>
</dbReference>
<evidence type="ECO:0000256" key="1">
    <source>
        <dbReference type="ARBA" id="ARBA00006987"/>
    </source>
</evidence>
<reference evidence="3 4" key="1">
    <citation type="submission" date="2022-06" db="EMBL/GenBank/DDBJ databases">
        <title>Roseomonas CN29.</title>
        <authorList>
            <person name="Cheng Y."/>
            <person name="He X."/>
        </authorList>
    </citation>
    <scope>NUCLEOTIDE SEQUENCE [LARGE SCALE GENOMIC DNA]</scope>
    <source>
        <strain evidence="3 4">CN29</strain>
    </source>
</reference>
<dbReference type="PIRSF" id="PIRSF017082">
    <property type="entry name" value="YflP"/>
    <property type="match status" value="1"/>
</dbReference>
<protein>
    <submittedName>
        <fullName evidence="3">Tripartite tricarboxylate transporter substrate binding protein</fullName>
    </submittedName>
</protein>
<dbReference type="InterPro" id="IPR042100">
    <property type="entry name" value="Bug_dom1"/>
</dbReference>
<dbReference type="Proteomes" id="UP001524642">
    <property type="component" value="Unassembled WGS sequence"/>
</dbReference>
<evidence type="ECO:0000313" key="4">
    <source>
        <dbReference type="Proteomes" id="UP001524642"/>
    </source>
</evidence>
<dbReference type="RefSeq" id="WP_257718513.1">
    <property type="nucleotide sequence ID" value="NZ_JANJOU010000026.1"/>
</dbReference>
<dbReference type="Gene3D" id="3.40.190.10">
    <property type="entry name" value="Periplasmic binding protein-like II"/>
    <property type="match status" value="1"/>
</dbReference>
<gene>
    <name evidence="3" type="ORF">NRP21_22635</name>
</gene>
<sequence length="329" mass="33902">MTGMPYASRGPVRRALLGAAALALAAPALAQGSWRPRRPVRIIVPFSPGGATDILARQIAQKVGNGLGQPFIVENRPGGNGVVGTQVLLTSPPDGHNLIMASADTHTVLPFANPRVPYDVSTFVPVNGAAYTVFGLVARSGLPAADVGEVVALAKRASPPLTYASYGIASTSHVAGEMFKMLAGVDMTHVPYQGSGPATMAVAAGEVDVGLVPIAIAHPQRDRLRLLGVATGERFAMVPDLPTLAEQGVRLVADAWIGLLAAPGTPREIAETINAAVSEVLGTPEMRASLQATGFSVMSLGPDRFAAFLAEESGRWGSAVRAAHISIAG</sequence>